<comment type="caution">
    <text evidence="8">Lacks conserved residue(s) required for the propagation of feature annotation.</text>
</comment>
<dbReference type="Pfam" id="PF01541">
    <property type="entry name" value="GIY-YIG"/>
    <property type="match status" value="1"/>
</dbReference>
<evidence type="ECO:0000256" key="7">
    <source>
        <dbReference type="ARBA" id="ARBA00023242"/>
    </source>
</evidence>
<evidence type="ECO:0000256" key="6">
    <source>
        <dbReference type="ARBA" id="ARBA00023204"/>
    </source>
</evidence>
<keyword evidence="12" id="KW-1185">Reference proteome</keyword>
<keyword evidence="1 8" id="KW-0540">Nuclease</keyword>
<keyword evidence="5 8" id="KW-0233">DNA recombination</keyword>
<sequence length="377" mass="42456">MEKPIPGFYCCYLLRAKNRKSYYIGSTPNPARRLGQHNGDSKGGAKRTSMQGKRPWEMTCIVTGFPSKFAALQFEWAWQNTHATRHIEREIREARMEQMKGRGKKAAGSPPKSKGTKRPPVSLKTRLENLHYLLGVKSFVRWPLQVRFFAPDVFKLWEKYTAKSTPRLRSSILVQLTPADLPTAPTDSGAETAIDKIPAVIREIAVAYEDCKIFSEKSTSLLAEEQTPSCGVCKGHMDLSKGFVLVCPLETCRTVSHMSCLSGKFLREEGSPIALVPLYGTCPGCRSPLKWSTLVKELSLRIRGQKELEVLFKPKRRKKADSVSEADASEIPELGDEDEELDDDWMQEVDDEEDEFESLDAKSDHMTKRNINGVVQV</sequence>
<dbReference type="InterPro" id="IPR050381">
    <property type="entry name" value="SLX1_endonuclease"/>
</dbReference>
<feature type="region of interest" description="Disordered" evidence="9">
    <location>
        <begin position="25"/>
        <end position="52"/>
    </location>
</feature>
<keyword evidence="6 8" id="KW-0234">DNA repair</keyword>
<name>A0A1Y1YG40_9PLEO</name>
<dbReference type="InterPro" id="IPR048749">
    <property type="entry name" value="SLX1_C"/>
</dbReference>
<evidence type="ECO:0000313" key="11">
    <source>
        <dbReference type="EMBL" id="ORX96955.1"/>
    </source>
</evidence>
<dbReference type="InterPro" id="IPR000305">
    <property type="entry name" value="GIY-YIG_endonuc"/>
</dbReference>
<evidence type="ECO:0000256" key="4">
    <source>
        <dbReference type="ARBA" id="ARBA00022801"/>
    </source>
</evidence>
<dbReference type="GO" id="GO:0008821">
    <property type="term" value="F:crossover junction DNA endonuclease activity"/>
    <property type="evidence" value="ECO:0007669"/>
    <property type="project" value="TreeGrafter"/>
</dbReference>
<keyword evidence="4 8" id="KW-0378">Hydrolase</keyword>
<dbReference type="SUPFAM" id="SSF82771">
    <property type="entry name" value="GIY-YIG endonuclease"/>
    <property type="match status" value="1"/>
</dbReference>
<comment type="subcellular location">
    <subcellularLocation>
        <location evidence="8">Nucleus</location>
    </subcellularLocation>
</comment>
<dbReference type="CDD" id="cd10455">
    <property type="entry name" value="GIY-YIG_SLX1"/>
    <property type="match status" value="1"/>
</dbReference>
<dbReference type="InterPro" id="IPR013083">
    <property type="entry name" value="Znf_RING/FYVE/PHD"/>
</dbReference>
<dbReference type="GO" id="GO:0033557">
    <property type="term" value="C:Slx1-Slx4 complex"/>
    <property type="evidence" value="ECO:0007669"/>
    <property type="project" value="UniProtKB-UniRule"/>
</dbReference>
<feature type="domain" description="GIY-YIG" evidence="10">
    <location>
        <begin position="7"/>
        <end position="88"/>
    </location>
</feature>
<keyword evidence="7 8" id="KW-0539">Nucleus</keyword>
<dbReference type="PANTHER" id="PTHR20208:SF10">
    <property type="entry name" value="STRUCTURE-SPECIFIC ENDONUCLEASE SUBUNIT SLX1"/>
    <property type="match status" value="1"/>
</dbReference>
<comment type="cofactor">
    <cofactor evidence="8">
        <name>a divalent metal cation</name>
        <dbReference type="ChEBI" id="CHEBI:60240"/>
    </cofactor>
</comment>
<evidence type="ECO:0000256" key="1">
    <source>
        <dbReference type="ARBA" id="ARBA00022722"/>
    </source>
</evidence>
<protein>
    <submittedName>
        <fullName evidence="11">Structure-specific endonuclease subunit SLX1</fullName>
    </submittedName>
</protein>
<evidence type="ECO:0000313" key="12">
    <source>
        <dbReference type="Proteomes" id="UP000193144"/>
    </source>
</evidence>
<dbReference type="GO" id="GO:0017108">
    <property type="term" value="F:5'-flap endonuclease activity"/>
    <property type="evidence" value="ECO:0007669"/>
    <property type="project" value="InterPro"/>
</dbReference>
<dbReference type="Pfam" id="PF21202">
    <property type="entry name" value="SLX1_C"/>
    <property type="match status" value="1"/>
</dbReference>
<dbReference type="AlphaFoldDB" id="A0A1Y1YG40"/>
<dbReference type="STRING" id="1231657.A0A1Y1YG40"/>
<dbReference type="InterPro" id="IPR027520">
    <property type="entry name" value="Slx1"/>
</dbReference>
<keyword evidence="2 8" id="KW-0255">Endonuclease</keyword>
<keyword evidence="3 8" id="KW-0227">DNA damage</keyword>
<dbReference type="FunFam" id="3.40.1440.10:FF:000006">
    <property type="entry name" value="Structure-specific endonuclease subunit SLX1"/>
    <property type="match status" value="1"/>
</dbReference>
<organism evidence="11 12">
    <name type="scientific">Clohesyomyces aquaticus</name>
    <dbReference type="NCBI Taxonomy" id="1231657"/>
    <lineage>
        <taxon>Eukaryota</taxon>
        <taxon>Fungi</taxon>
        <taxon>Dikarya</taxon>
        <taxon>Ascomycota</taxon>
        <taxon>Pezizomycotina</taxon>
        <taxon>Dothideomycetes</taxon>
        <taxon>Pleosporomycetidae</taxon>
        <taxon>Pleosporales</taxon>
        <taxon>Lindgomycetaceae</taxon>
        <taxon>Clohesyomyces</taxon>
    </lineage>
</organism>
<proteinExistence type="inferred from homology"/>
<reference evidence="11 12" key="1">
    <citation type="submission" date="2016-07" db="EMBL/GenBank/DDBJ databases">
        <title>Pervasive Adenine N6-methylation of Active Genes in Fungi.</title>
        <authorList>
            <consortium name="DOE Joint Genome Institute"/>
            <person name="Mondo S.J."/>
            <person name="Dannebaum R.O."/>
            <person name="Kuo R.C."/>
            <person name="Labutti K."/>
            <person name="Haridas S."/>
            <person name="Kuo A."/>
            <person name="Salamov A."/>
            <person name="Ahrendt S.R."/>
            <person name="Lipzen A."/>
            <person name="Sullivan W."/>
            <person name="Andreopoulos W.B."/>
            <person name="Clum A."/>
            <person name="Lindquist E."/>
            <person name="Daum C."/>
            <person name="Ramamoorthy G.K."/>
            <person name="Gryganskyi A."/>
            <person name="Culley D."/>
            <person name="Magnuson J.K."/>
            <person name="James T.Y."/>
            <person name="O'Malley M.A."/>
            <person name="Stajich J.E."/>
            <person name="Spatafora J.W."/>
            <person name="Visel A."/>
            <person name="Grigoriev I.V."/>
        </authorList>
    </citation>
    <scope>NUCLEOTIDE SEQUENCE [LARGE SCALE GENOMIC DNA]</scope>
    <source>
        <strain evidence="11 12">CBS 115471</strain>
    </source>
</reference>
<evidence type="ECO:0000256" key="9">
    <source>
        <dbReference type="SAM" id="MobiDB-lite"/>
    </source>
</evidence>
<feature type="compositionally biased region" description="Acidic residues" evidence="9">
    <location>
        <begin position="327"/>
        <end position="358"/>
    </location>
</feature>
<comment type="function">
    <text evidence="8">Catalytic subunit of the SLX1-SLX4 structure-specific endonuclease that resolves DNA secondary structures generated during DNA repair and recombination. Has endonuclease activity towards branched DNA substrates, introducing single-strand cuts in duplex DNA close to junctions with ss-DNA.</text>
</comment>
<evidence type="ECO:0000259" key="10">
    <source>
        <dbReference type="PROSITE" id="PS50164"/>
    </source>
</evidence>
<evidence type="ECO:0000256" key="2">
    <source>
        <dbReference type="ARBA" id="ARBA00022759"/>
    </source>
</evidence>
<dbReference type="HAMAP" id="MF_03100">
    <property type="entry name" value="Endonuc_su_Slx1"/>
    <property type="match status" value="1"/>
</dbReference>
<dbReference type="PROSITE" id="PS50164">
    <property type="entry name" value="GIY_YIG"/>
    <property type="match status" value="1"/>
</dbReference>
<feature type="region of interest" description="Disordered" evidence="9">
    <location>
        <begin position="96"/>
        <end position="121"/>
    </location>
</feature>
<dbReference type="Gene3D" id="3.30.40.10">
    <property type="entry name" value="Zinc/RING finger domain, C3HC4 (zinc finger)"/>
    <property type="match status" value="1"/>
</dbReference>
<feature type="region of interest" description="Disordered" evidence="9">
    <location>
        <begin position="321"/>
        <end position="377"/>
    </location>
</feature>
<dbReference type="InterPro" id="IPR035901">
    <property type="entry name" value="GIY-YIG_endonuc_sf"/>
</dbReference>
<dbReference type="GO" id="GO:0000724">
    <property type="term" value="P:double-strand break repair via homologous recombination"/>
    <property type="evidence" value="ECO:0007669"/>
    <property type="project" value="TreeGrafter"/>
</dbReference>
<comment type="subunit">
    <text evidence="8">Forms a heterodimer with SLX4.</text>
</comment>
<dbReference type="EMBL" id="MCFA01000244">
    <property type="protein sequence ID" value="ORX96955.1"/>
    <property type="molecule type" value="Genomic_DNA"/>
</dbReference>
<comment type="similarity">
    <text evidence="8">Belongs to the SLX1 family.</text>
</comment>
<dbReference type="OrthoDB" id="24645at2759"/>
<evidence type="ECO:0000256" key="8">
    <source>
        <dbReference type="HAMAP-Rule" id="MF_03100"/>
    </source>
</evidence>
<dbReference type="Gene3D" id="3.40.1440.10">
    <property type="entry name" value="GIY-YIG endonuclease"/>
    <property type="match status" value="1"/>
</dbReference>
<dbReference type="PANTHER" id="PTHR20208">
    <property type="entry name" value="STRUCTURE-SPECIFIC ENDONUCLEASE SUBUNIT SLX1"/>
    <property type="match status" value="1"/>
</dbReference>
<evidence type="ECO:0000256" key="3">
    <source>
        <dbReference type="ARBA" id="ARBA00022763"/>
    </source>
</evidence>
<comment type="caution">
    <text evidence="11">The sequence shown here is derived from an EMBL/GenBank/DDBJ whole genome shotgun (WGS) entry which is preliminary data.</text>
</comment>
<gene>
    <name evidence="11" type="ORF">BCR34DRAFT_628709</name>
</gene>
<dbReference type="Proteomes" id="UP000193144">
    <property type="component" value="Unassembled WGS sequence"/>
</dbReference>
<evidence type="ECO:0000256" key="5">
    <source>
        <dbReference type="ARBA" id="ARBA00023172"/>
    </source>
</evidence>
<accession>A0A1Y1YG40</accession>